<organism evidence="1">
    <name type="scientific">Brassica cretica</name>
    <name type="common">Mustard</name>
    <dbReference type="NCBI Taxonomy" id="69181"/>
    <lineage>
        <taxon>Eukaryota</taxon>
        <taxon>Viridiplantae</taxon>
        <taxon>Streptophyta</taxon>
        <taxon>Embryophyta</taxon>
        <taxon>Tracheophyta</taxon>
        <taxon>Spermatophyta</taxon>
        <taxon>Magnoliopsida</taxon>
        <taxon>eudicotyledons</taxon>
        <taxon>Gunneridae</taxon>
        <taxon>Pentapetalae</taxon>
        <taxon>rosids</taxon>
        <taxon>malvids</taxon>
        <taxon>Brassicales</taxon>
        <taxon>Brassicaceae</taxon>
        <taxon>Brassiceae</taxon>
        <taxon>Brassica</taxon>
    </lineage>
</organism>
<dbReference type="PANTHER" id="PTHR33067:SF31">
    <property type="entry name" value="RNA-DIRECTED DNA POLYMERASE"/>
    <property type="match status" value="1"/>
</dbReference>
<dbReference type="Gene3D" id="2.40.70.10">
    <property type="entry name" value="Acid Proteases"/>
    <property type="match status" value="1"/>
</dbReference>
<proteinExistence type="predicted"/>
<sequence>MPLCDTGASVNILPMVMADHLGLKWSLPRNHSLLWIVLRRAHEEWSISQHLTYGYGRSSRDLEVQIDNALVPVDFHVLDIKLNWNSSLLLGREFLSAAGAVCNKQTNQLCLTLIDPPVHYDPIPFIKPQTSSRRSDDPGLIAACHCWLEYETEYSTSIETHTTTSIDITNQKSIDNHIEESIDSGPDDWENDYYNPTLAEHSARPSTRATPHRKKIDEDYEEERATVYKASTDIAYYPSINDGVDRAQEGNYSIGSWADDNYHESYAVETSIHEPGEDEPHEGFKTEELLNHRERLDTDSLFTEACGRGTRFYFPFTRANRPSIDTRVPPSIDIRSQPPLTVREKAKQNNNYLTPDGFGIFRDLDGYAKSVDGHALQRNIPEHQQRVANEFYNTDGEVDDHFKPKYRQHTRPSIDIGDPTSIDRRLEFGRRAYDRDGTRRFH</sequence>
<name>A0A8S9J4Z3_BRACR</name>
<evidence type="ECO:0000313" key="1">
    <source>
        <dbReference type="EMBL" id="KAF2576287.1"/>
    </source>
</evidence>
<dbReference type="InterPro" id="IPR021109">
    <property type="entry name" value="Peptidase_aspartic_dom_sf"/>
</dbReference>
<dbReference type="EMBL" id="QGKY02001015">
    <property type="protein sequence ID" value="KAF2576287.1"/>
    <property type="molecule type" value="Genomic_DNA"/>
</dbReference>
<protein>
    <submittedName>
        <fullName evidence="1">Uncharacterized protein</fullName>
    </submittedName>
</protein>
<comment type="caution">
    <text evidence="1">The sequence shown here is derived from an EMBL/GenBank/DDBJ whole genome shotgun (WGS) entry which is preliminary data.</text>
</comment>
<reference evidence="1" key="1">
    <citation type="submission" date="2019-12" db="EMBL/GenBank/DDBJ databases">
        <title>Genome sequencing and annotation of Brassica cretica.</title>
        <authorList>
            <person name="Studholme D.J."/>
            <person name="Sarris P.F."/>
        </authorList>
    </citation>
    <scope>NUCLEOTIDE SEQUENCE</scope>
    <source>
        <strain evidence="1">PFS-102/07</strain>
        <tissue evidence="1">Leaf</tissue>
    </source>
</reference>
<dbReference type="AlphaFoldDB" id="A0A8S9J4Z3"/>
<gene>
    <name evidence="1" type="ORF">F2Q70_00003558</name>
</gene>
<dbReference type="PANTHER" id="PTHR33067">
    <property type="entry name" value="RNA-DIRECTED DNA POLYMERASE-RELATED"/>
    <property type="match status" value="1"/>
</dbReference>
<accession>A0A8S9J4Z3</accession>